<sequence length="131" mass="14569">MKMHSGLVLGRLLHACLTANPKFLFMVTNTNFEGYLGAHTPDNASFALAVADPKAEEMKIGLATHKHWVNISSVRTNPVDDSSPDLLLKDCYHVAVWDYTFATEPYACTLITTDQKCGFEPINLPDVLWKT</sequence>
<organism evidence="2 3">
    <name type="scientific">Sporisorium reilianum (strain SRZ2)</name>
    <name type="common">Maize head smut fungus</name>
    <dbReference type="NCBI Taxonomy" id="999809"/>
    <lineage>
        <taxon>Eukaryota</taxon>
        <taxon>Fungi</taxon>
        <taxon>Dikarya</taxon>
        <taxon>Basidiomycota</taxon>
        <taxon>Ustilaginomycotina</taxon>
        <taxon>Ustilaginomycetes</taxon>
        <taxon>Ustilaginales</taxon>
        <taxon>Ustilaginaceae</taxon>
        <taxon>Sporisorium</taxon>
    </lineage>
</organism>
<keyword evidence="1" id="KW-0732">Signal</keyword>
<protein>
    <submittedName>
        <fullName evidence="2">Uncharacterized protein</fullName>
    </submittedName>
</protein>
<evidence type="ECO:0000256" key="1">
    <source>
        <dbReference type="SAM" id="SignalP"/>
    </source>
</evidence>
<accession>E6ZLY5</accession>
<keyword evidence="3" id="KW-1185">Reference proteome</keyword>
<name>E6ZLY5_SPORE</name>
<evidence type="ECO:0000313" key="2">
    <source>
        <dbReference type="EMBL" id="CBQ67451.1"/>
    </source>
</evidence>
<feature type="chain" id="PRO_5003216795" evidence="1">
    <location>
        <begin position="19"/>
        <end position="131"/>
    </location>
</feature>
<gene>
    <name evidence="2" type="ORF">sr11402</name>
</gene>
<dbReference type="HOGENOM" id="CLU_1928961_0_0_1"/>
<feature type="signal peptide" evidence="1">
    <location>
        <begin position="1"/>
        <end position="18"/>
    </location>
</feature>
<evidence type="ECO:0000313" key="3">
    <source>
        <dbReference type="Proteomes" id="UP000008867"/>
    </source>
</evidence>
<dbReference type="Proteomes" id="UP000008867">
    <property type="component" value="Chromosome 1"/>
</dbReference>
<dbReference type="VEuPathDB" id="FungiDB:sr11402"/>
<dbReference type="AlphaFoldDB" id="E6ZLY5"/>
<proteinExistence type="predicted"/>
<reference evidence="2 3" key="1">
    <citation type="journal article" date="2010" name="Science">
        <title>Pathogenicity determinants in smut fungi revealed by genome comparison.</title>
        <authorList>
            <person name="Schirawski J."/>
            <person name="Mannhaupt G."/>
            <person name="Muench K."/>
            <person name="Brefort T."/>
            <person name="Schipper K."/>
            <person name="Doehlemann G."/>
            <person name="Di Stasio M."/>
            <person name="Roessel N."/>
            <person name="Mendoza-Mendoza A."/>
            <person name="Pester D."/>
            <person name="Mueller O."/>
            <person name="Winterberg B."/>
            <person name="Meyer E."/>
            <person name="Ghareeb H."/>
            <person name="Wollenberg T."/>
            <person name="Muensterkoetter M."/>
            <person name="Wong P."/>
            <person name="Walter M."/>
            <person name="Stukenbrock E."/>
            <person name="Gueldener U."/>
            <person name="Kahmann R."/>
        </authorList>
    </citation>
    <scope>NUCLEOTIDE SEQUENCE [LARGE SCALE GENOMIC DNA]</scope>
    <source>
        <strain evidence="3">SRZ2</strain>
    </source>
</reference>
<dbReference type="EMBL" id="FQ311430">
    <property type="protein sequence ID" value="CBQ67451.1"/>
    <property type="molecule type" value="Genomic_DNA"/>
</dbReference>